<evidence type="ECO:0000313" key="7">
    <source>
        <dbReference type="Proteomes" id="UP001499851"/>
    </source>
</evidence>
<feature type="DNA-binding region" description="H-T-H motif" evidence="4">
    <location>
        <begin position="28"/>
        <end position="47"/>
    </location>
</feature>
<reference evidence="6 7" key="1">
    <citation type="journal article" date="2019" name="Int. J. Syst. Evol. Microbiol.">
        <title>The Global Catalogue of Microorganisms (GCM) 10K type strain sequencing project: providing services to taxonomists for standard genome sequencing and annotation.</title>
        <authorList>
            <consortium name="The Broad Institute Genomics Platform"/>
            <consortium name="The Broad Institute Genome Sequencing Center for Infectious Disease"/>
            <person name="Wu L."/>
            <person name="Ma J."/>
        </authorList>
    </citation>
    <scope>NUCLEOTIDE SEQUENCE [LARGE SCALE GENOMIC DNA]</scope>
    <source>
        <strain evidence="6 7">JCM 16001</strain>
    </source>
</reference>
<accession>A0ABN2H3R6</accession>
<evidence type="ECO:0000256" key="1">
    <source>
        <dbReference type="ARBA" id="ARBA00023015"/>
    </source>
</evidence>
<dbReference type="Pfam" id="PF00440">
    <property type="entry name" value="TetR_N"/>
    <property type="match status" value="1"/>
</dbReference>
<keyword evidence="7" id="KW-1185">Reference proteome</keyword>
<evidence type="ECO:0000313" key="6">
    <source>
        <dbReference type="EMBL" id="GAA1681107.1"/>
    </source>
</evidence>
<evidence type="ECO:0000256" key="4">
    <source>
        <dbReference type="PROSITE-ProRule" id="PRU00335"/>
    </source>
</evidence>
<evidence type="ECO:0000256" key="3">
    <source>
        <dbReference type="ARBA" id="ARBA00023163"/>
    </source>
</evidence>
<gene>
    <name evidence="6" type="ORF">GCM10009830_30300</name>
</gene>
<name>A0ABN2H3R6_9ACTN</name>
<keyword evidence="2 4" id="KW-0238">DNA-binding</keyword>
<keyword evidence="3" id="KW-0804">Transcription</keyword>
<dbReference type="SUPFAM" id="SSF46689">
    <property type="entry name" value="Homeodomain-like"/>
    <property type="match status" value="1"/>
</dbReference>
<evidence type="ECO:0000256" key="2">
    <source>
        <dbReference type="ARBA" id="ARBA00023125"/>
    </source>
</evidence>
<protein>
    <submittedName>
        <fullName evidence="6">TetR/AcrR family transcriptional regulator</fullName>
    </submittedName>
</protein>
<dbReference type="Pfam" id="PF13305">
    <property type="entry name" value="TetR_C_33"/>
    <property type="match status" value="1"/>
</dbReference>
<comment type="caution">
    <text evidence="6">The sequence shown here is derived from an EMBL/GenBank/DDBJ whole genome shotgun (WGS) entry which is preliminary data.</text>
</comment>
<dbReference type="Gene3D" id="1.10.10.60">
    <property type="entry name" value="Homeodomain-like"/>
    <property type="match status" value="1"/>
</dbReference>
<organism evidence="6 7">
    <name type="scientific">Glycomyces endophyticus</name>
    <dbReference type="NCBI Taxonomy" id="480996"/>
    <lineage>
        <taxon>Bacteria</taxon>
        <taxon>Bacillati</taxon>
        <taxon>Actinomycetota</taxon>
        <taxon>Actinomycetes</taxon>
        <taxon>Glycomycetales</taxon>
        <taxon>Glycomycetaceae</taxon>
        <taxon>Glycomyces</taxon>
    </lineage>
</organism>
<dbReference type="InterPro" id="IPR025996">
    <property type="entry name" value="MT1864/Rv1816-like_C"/>
</dbReference>
<evidence type="ECO:0000259" key="5">
    <source>
        <dbReference type="PROSITE" id="PS50977"/>
    </source>
</evidence>
<dbReference type="SUPFAM" id="SSF48498">
    <property type="entry name" value="Tetracyclin repressor-like, C-terminal domain"/>
    <property type="match status" value="1"/>
</dbReference>
<proteinExistence type="predicted"/>
<dbReference type="RefSeq" id="WP_344487782.1">
    <property type="nucleotide sequence ID" value="NZ_BAAAQF010000010.1"/>
</dbReference>
<feature type="domain" description="HTH tetR-type" evidence="5">
    <location>
        <begin position="5"/>
        <end position="65"/>
    </location>
</feature>
<dbReference type="PROSITE" id="PS50977">
    <property type="entry name" value="HTH_TETR_2"/>
    <property type="match status" value="1"/>
</dbReference>
<dbReference type="InterPro" id="IPR009057">
    <property type="entry name" value="Homeodomain-like_sf"/>
</dbReference>
<dbReference type="Proteomes" id="UP001499851">
    <property type="component" value="Unassembled WGS sequence"/>
</dbReference>
<sequence length="184" mass="19183">MARANLSTEAVVDLAVGLVDEDGSAGLTLAKVAAAAGVSSPSLYKHVANLAELRTLVSARVAGELADAVKTAGVGRAGEDAIGACMHAWRDYARARPHRYAALIQRPEPHTGKAAQPLLESVFAVLRGLDLAEDDLVHATRCLRAAVHGFAILEADGGFGLPESIDDSFALMVDMVVASVRSRT</sequence>
<dbReference type="Gene3D" id="1.10.357.10">
    <property type="entry name" value="Tetracycline Repressor, domain 2"/>
    <property type="match status" value="1"/>
</dbReference>
<keyword evidence="1" id="KW-0805">Transcription regulation</keyword>
<dbReference type="EMBL" id="BAAAQF010000010">
    <property type="protein sequence ID" value="GAA1681107.1"/>
    <property type="molecule type" value="Genomic_DNA"/>
</dbReference>
<dbReference type="InterPro" id="IPR036271">
    <property type="entry name" value="Tet_transcr_reg_TetR-rel_C_sf"/>
</dbReference>
<dbReference type="InterPro" id="IPR001647">
    <property type="entry name" value="HTH_TetR"/>
</dbReference>